<sequence>MHKEALDYTTNYKPMFDKIMAIDPKIRFATIFDMKGQVLFSAHRDGVANLLSPEESQKSLQLAINAWKSRNEVSDKIGKGKYALVEYEKLKRITMPLDSDHILYITTDVEADHGPIIYRALRLRQDALHSPEGMP</sequence>
<proteinExistence type="predicted"/>
<evidence type="ECO:0008006" key="3">
    <source>
        <dbReference type="Google" id="ProtNLM"/>
    </source>
</evidence>
<dbReference type="EMBL" id="LN890280">
    <property type="protein sequence ID" value="CUR52356.1"/>
    <property type="molecule type" value="Genomic_DNA"/>
</dbReference>
<name>A0A128A4R8_9ARCH</name>
<organism evidence="1 2">
    <name type="scientific">Nitrosotalea devaniterrae</name>
    <dbReference type="NCBI Taxonomy" id="1078905"/>
    <lineage>
        <taxon>Archaea</taxon>
        <taxon>Nitrososphaerota</taxon>
        <taxon>Nitrososphaeria</taxon>
        <taxon>Nitrosotaleales</taxon>
        <taxon>Nitrosotaleaceae</taxon>
        <taxon>Nitrosotalea</taxon>
    </lineage>
</organism>
<dbReference type="KEGG" id="ndv:NDEV_1594"/>
<accession>A0A128A4R8</accession>
<evidence type="ECO:0000313" key="2">
    <source>
        <dbReference type="Proteomes" id="UP000196239"/>
    </source>
</evidence>
<protein>
    <recommendedName>
        <fullName evidence="3">Roadblock/LAMTOR2 domain-containing protein</fullName>
    </recommendedName>
</protein>
<dbReference type="AlphaFoldDB" id="A0A128A4R8"/>
<keyword evidence="2" id="KW-1185">Reference proteome</keyword>
<evidence type="ECO:0000313" key="1">
    <source>
        <dbReference type="EMBL" id="CUR52356.1"/>
    </source>
</evidence>
<dbReference type="Proteomes" id="UP000196239">
    <property type="component" value="Chromosome 1"/>
</dbReference>
<gene>
    <name evidence="1" type="ORF">NDEV_1594</name>
</gene>
<reference evidence="2" key="1">
    <citation type="submission" date="2015-10" db="EMBL/GenBank/DDBJ databases">
        <authorList>
            <person name="Lehtovirta-Morley L.E."/>
            <person name="Vieille C."/>
        </authorList>
    </citation>
    <scope>NUCLEOTIDE SEQUENCE [LARGE SCALE GENOMIC DNA]</scope>
</reference>